<evidence type="ECO:0008006" key="4">
    <source>
        <dbReference type="Google" id="ProtNLM"/>
    </source>
</evidence>
<gene>
    <name evidence="2" type="ORF">Sipo8835_10330</name>
</gene>
<evidence type="ECO:0000256" key="1">
    <source>
        <dbReference type="SAM" id="MobiDB-lite"/>
    </source>
</evidence>
<name>A0AAE8W4D0_9ACTN</name>
<feature type="compositionally biased region" description="Low complexity" evidence="1">
    <location>
        <begin position="11"/>
        <end position="21"/>
    </location>
</feature>
<dbReference type="SUPFAM" id="SSF54909">
    <property type="entry name" value="Dimeric alpha+beta barrel"/>
    <property type="match status" value="1"/>
</dbReference>
<dbReference type="Proteomes" id="UP000318720">
    <property type="component" value="Unassembled WGS sequence"/>
</dbReference>
<dbReference type="InterPro" id="IPR011008">
    <property type="entry name" value="Dimeric_a/b-barrel"/>
</dbReference>
<feature type="region of interest" description="Disordered" evidence="1">
    <location>
        <begin position="1"/>
        <end position="58"/>
    </location>
</feature>
<evidence type="ECO:0000313" key="2">
    <source>
        <dbReference type="EMBL" id="TQE36364.1"/>
    </source>
</evidence>
<accession>A0AAE8W4D0</accession>
<dbReference type="EMBL" id="SPAZ01000092">
    <property type="protein sequence ID" value="TQE36364.1"/>
    <property type="molecule type" value="Genomic_DNA"/>
</dbReference>
<sequence length="280" mass="30193">MPPAASTRWPGSTSTASAGTHASRRTPRDREARPTPSVGVDRDGPSSTGCEESSRMNRRIEGWPDVARAGVGTVVITIRHVGDPERGRELAAVADAERQKEGWPGGLLSWSLFVGTDGRALMAYEQWTDDGALDAALAGPVPYVPGIPGTEPSAPVRYRVDRVYPGGADGERAGCLVTPVFDTDGPERQRYFIDELFAMTRDDTTKDVGQMPGALSAYFHVSADGTRVFNYAEWTDEEAHLAAVGAPDTADSRQRVTGEIPGVRPSAYHRWHLYTALVPS</sequence>
<protein>
    <recommendedName>
        <fullName evidence="4">ABM domain-containing protein</fullName>
    </recommendedName>
</protein>
<evidence type="ECO:0000313" key="3">
    <source>
        <dbReference type="Proteomes" id="UP000318720"/>
    </source>
</evidence>
<reference evidence="2 3" key="1">
    <citation type="submission" date="2019-03" db="EMBL/GenBank/DDBJ databases">
        <title>Comparative genomic analyses of the sweetpotato soil rot pathogen, Streptomyces ipomoeae.</title>
        <authorList>
            <person name="Ruschel Soares N."/>
            <person name="Badger J.H."/>
            <person name="Huguet-Tapia J.C."/>
            <person name="Clark C.A."/>
            <person name="Pettis G.S."/>
        </authorList>
    </citation>
    <scope>NUCLEOTIDE SEQUENCE [LARGE SCALE GENOMIC DNA]</scope>
    <source>
        <strain evidence="2 3">88-35</strain>
    </source>
</reference>
<organism evidence="2 3">
    <name type="scientific">Streptomyces ipomoeae</name>
    <dbReference type="NCBI Taxonomy" id="103232"/>
    <lineage>
        <taxon>Bacteria</taxon>
        <taxon>Bacillati</taxon>
        <taxon>Actinomycetota</taxon>
        <taxon>Actinomycetes</taxon>
        <taxon>Kitasatosporales</taxon>
        <taxon>Streptomycetaceae</taxon>
        <taxon>Streptomyces</taxon>
    </lineage>
</organism>
<proteinExistence type="predicted"/>
<comment type="caution">
    <text evidence="2">The sequence shown here is derived from an EMBL/GenBank/DDBJ whole genome shotgun (WGS) entry which is preliminary data.</text>
</comment>
<dbReference type="Gene3D" id="3.30.70.100">
    <property type="match status" value="2"/>
</dbReference>
<dbReference type="AlphaFoldDB" id="A0AAE8W4D0"/>